<dbReference type="AlphaFoldDB" id="A0A5B7EF32"/>
<gene>
    <name evidence="1" type="ORF">E2C01_024559</name>
</gene>
<name>A0A5B7EF32_PORTR</name>
<evidence type="ECO:0000313" key="1">
    <source>
        <dbReference type="EMBL" id="MPC31274.1"/>
    </source>
</evidence>
<protein>
    <submittedName>
        <fullName evidence="1">Uncharacterized protein</fullName>
    </submittedName>
</protein>
<dbReference type="EMBL" id="VSRR010002404">
    <property type="protein sequence ID" value="MPC31274.1"/>
    <property type="molecule type" value="Genomic_DNA"/>
</dbReference>
<keyword evidence="2" id="KW-1185">Reference proteome</keyword>
<accession>A0A5B7EF32</accession>
<comment type="caution">
    <text evidence="1">The sequence shown here is derived from an EMBL/GenBank/DDBJ whole genome shotgun (WGS) entry which is preliminary data.</text>
</comment>
<dbReference type="Proteomes" id="UP000324222">
    <property type="component" value="Unassembled WGS sequence"/>
</dbReference>
<organism evidence="1 2">
    <name type="scientific">Portunus trituberculatus</name>
    <name type="common">Swimming crab</name>
    <name type="synonym">Neptunus trituberculatus</name>
    <dbReference type="NCBI Taxonomy" id="210409"/>
    <lineage>
        <taxon>Eukaryota</taxon>
        <taxon>Metazoa</taxon>
        <taxon>Ecdysozoa</taxon>
        <taxon>Arthropoda</taxon>
        <taxon>Crustacea</taxon>
        <taxon>Multicrustacea</taxon>
        <taxon>Malacostraca</taxon>
        <taxon>Eumalacostraca</taxon>
        <taxon>Eucarida</taxon>
        <taxon>Decapoda</taxon>
        <taxon>Pleocyemata</taxon>
        <taxon>Brachyura</taxon>
        <taxon>Eubrachyura</taxon>
        <taxon>Portunoidea</taxon>
        <taxon>Portunidae</taxon>
        <taxon>Portuninae</taxon>
        <taxon>Portunus</taxon>
    </lineage>
</organism>
<proteinExistence type="predicted"/>
<evidence type="ECO:0000313" key="2">
    <source>
        <dbReference type="Proteomes" id="UP000324222"/>
    </source>
</evidence>
<reference evidence="1 2" key="1">
    <citation type="submission" date="2019-05" db="EMBL/GenBank/DDBJ databases">
        <title>Another draft genome of Portunus trituberculatus and its Hox gene families provides insights of decapod evolution.</title>
        <authorList>
            <person name="Jeong J.-H."/>
            <person name="Song I."/>
            <person name="Kim S."/>
            <person name="Choi T."/>
            <person name="Kim D."/>
            <person name="Ryu S."/>
            <person name="Kim W."/>
        </authorList>
    </citation>
    <scope>NUCLEOTIDE SEQUENCE [LARGE SCALE GENOMIC DNA]</scope>
    <source>
        <tissue evidence="1">Muscle</tissue>
    </source>
</reference>
<sequence length="71" mass="7888">MNFNKILSVLMPRTLVRVTPLRSTSVYCHNSPVGEINGQRREEDRRPAPPVCLRQVGGRCQTGQGHTDASV</sequence>